<keyword evidence="2" id="KW-0813">Transport</keyword>
<feature type="compositionally biased region" description="Low complexity" evidence="9">
    <location>
        <begin position="69"/>
        <end position="88"/>
    </location>
</feature>
<gene>
    <name evidence="10" type="ORF">TrRE_jg13470</name>
</gene>
<keyword evidence="4" id="KW-0460">Magnesium</keyword>
<dbReference type="Proteomes" id="UP001165082">
    <property type="component" value="Unassembled WGS sequence"/>
</dbReference>
<keyword evidence="7" id="KW-0406">Ion transport</keyword>
<keyword evidence="8" id="KW-0472">Membrane</keyword>
<dbReference type="OrthoDB" id="205404at2759"/>
<dbReference type="Pfam" id="PF22099">
    <property type="entry name" value="MRS2-like"/>
    <property type="match status" value="1"/>
</dbReference>
<dbReference type="PANTHER" id="PTHR13890">
    <property type="entry name" value="RNA SPLICING PROTEIN MRS2, MITOCHONDRIAL"/>
    <property type="match status" value="1"/>
</dbReference>
<protein>
    <submittedName>
        <fullName evidence="10">Uncharacterized protein</fullName>
    </submittedName>
</protein>
<evidence type="ECO:0000313" key="10">
    <source>
        <dbReference type="EMBL" id="GMI08816.1"/>
    </source>
</evidence>
<comment type="caution">
    <text evidence="10">The sequence shown here is derived from an EMBL/GenBank/DDBJ whole genome shotgun (WGS) entry which is preliminary data.</text>
</comment>
<keyword evidence="6" id="KW-1133">Transmembrane helix</keyword>
<dbReference type="AlphaFoldDB" id="A0A9W7FAC0"/>
<evidence type="ECO:0000256" key="2">
    <source>
        <dbReference type="ARBA" id="ARBA00022448"/>
    </source>
</evidence>
<dbReference type="InterPro" id="IPR039204">
    <property type="entry name" value="MRS2-like"/>
</dbReference>
<sequence length="289" mass="32235">MFMRGRMEENSVRKSVLAERLQHIMVFELTCPPPSTPPTPPTPGIFREMRLRDLYNYIQRMVQGEDTDSGGPRSRSASYGSSSPSSPSHNPLGGYLHPRDMRRMVTPFSSSNLPALIVRRHVILINFDPLRAVILRDRVLLLVPDGADGVVLGLEKSVRGGIKQKVEDVFGEVELASRKGSANTPAPPIPNPNHPPEHEYVKTDISFELGENCKNEISVLTGRTEGIERAMEEVLEEDEDLALMNLTKLITQPDKFIQPVSKTVLEEEGDEPELIIEAYSQQSRAPRSS</sequence>
<feature type="region of interest" description="Disordered" evidence="9">
    <location>
        <begin position="63"/>
        <end position="98"/>
    </location>
</feature>
<feature type="compositionally biased region" description="Pro residues" evidence="9">
    <location>
        <begin position="185"/>
        <end position="194"/>
    </location>
</feature>
<dbReference type="Gene3D" id="1.20.58.340">
    <property type="entry name" value="Magnesium transport protein CorA, transmembrane region"/>
    <property type="match status" value="1"/>
</dbReference>
<reference evidence="10" key="1">
    <citation type="submission" date="2022-07" db="EMBL/GenBank/DDBJ databases">
        <title>Genome analysis of Parmales, a sister group of diatoms, reveals the evolutionary specialization of diatoms from phago-mixotrophs to photoautotrophs.</title>
        <authorList>
            <person name="Ban H."/>
            <person name="Sato S."/>
            <person name="Yoshikawa S."/>
            <person name="Kazumasa Y."/>
            <person name="Nakamura Y."/>
            <person name="Ichinomiya M."/>
            <person name="Saitoh K."/>
            <person name="Sato N."/>
            <person name="Blanc-Mathieu R."/>
            <person name="Endo H."/>
            <person name="Kuwata A."/>
            <person name="Ogata H."/>
        </authorList>
    </citation>
    <scope>NUCLEOTIDE SEQUENCE</scope>
</reference>
<feature type="region of interest" description="Disordered" evidence="9">
    <location>
        <begin position="177"/>
        <end position="197"/>
    </location>
</feature>
<evidence type="ECO:0000313" key="11">
    <source>
        <dbReference type="Proteomes" id="UP001165082"/>
    </source>
</evidence>
<dbReference type="Gene3D" id="2.40.128.330">
    <property type="match status" value="1"/>
</dbReference>
<accession>A0A9W7FAC0</accession>
<evidence type="ECO:0000256" key="1">
    <source>
        <dbReference type="ARBA" id="ARBA00004141"/>
    </source>
</evidence>
<evidence type="ECO:0000256" key="4">
    <source>
        <dbReference type="ARBA" id="ARBA00022842"/>
    </source>
</evidence>
<dbReference type="PANTHER" id="PTHR13890:SF0">
    <property type="entry name" value="MAGNESIUM TRANSPORTER MRS2 HOMOLOG, MITOCHONDRIAL"/>
    <property type="match status" value="1"/>
</dbReference>
<evidence type="ECO:0000256" key="7">
    <source>
        <dbReference type="ARBA" id="ARBA00023065"/>
    </source>
</evidence>
<evidence type="ECO:0000256" key="5">
    <source>
        <dbReference type="ARBA" id="ARBA00022946"/>
    </source>
</evidence>
<name>A0A9W7FAC0_9STRA</name>
<evidence type="ECO:0000256" key="9">
    <source>
        <dbReference type="SAM" id="MobiDB-lite"/>
    </source>
</evidence>
<keyword evidence="3" id="KW-0812">Transmembrane</keyword>
<evidence type="ECO:0000256" key="3">
    <source>
        <dbReference type="ARBA" id="ARBA00022692"/>
    </source>
</evidence>
<dbReference type="GO" id="GO:0015095">
    <property type="term" value="F:magnesium ion transmembrane transporter activity"/>
    <property type="evidence" value="ECO:0007669"/>
    <property type="project" value="TreeGrafter"/>
</dbReference>
<comment type="subcellular location">
    <subcellularLocation>
        <location evidence="1">Membrane</location>
        <topology evidence="1">Multi-pass membrane protein</topology>
    </subcellularLocation>
</comment>
<proteinExistence type="predicted"/>
<dbReference type="EMBL" id="BRXZ01000284">
    <property type="protein sequence ID" value="GMI08816.1"/>
    <property type="molecule type" value="Genomic_DNA"/>
</dbReference>
<dbReference type="GO" id="GO:0016020">
    <property type="term" value="C:membrane"/>
    <property type="evidence" value="ECO:0007669"/>
    <property type="project" value="UniProtKB-SubCell"/>
</dbReference>
<keyword evidence="11" id="KW-1185">Reference proteome</keyword>
<organism evidence="10 11">
    <name type="scientific">Triparma retinervis</name>
    <dbReference type="NCBI Taxonomy" id="2557542"/>
    <lineage>
        <taxon>Eukaryota</taxon>
        <taxon>Sar</taxon>
        <taxon>Stramenopiles</taxon>
        <taxon>Ochrophyta</taxon>
        <taxon>Bolidophyceae</taxon>
        <taxon>Parmales</taxon>
        <taxon>Triparmaceae</taxon>
        <taxon>Triparma</taxon>
    </lineage>
</organism>
<evidence type="ECO:0000256" key="6">
    <source>
        <dbReference type="ARBA" id="ARBA00022989"/>
    </source>
</evidence>
<keyword evidence="5" id="KW-0809">Transit peptide</keyword>
<evidence type="ECO:0000256" key="8">
    <source>
        <dbReference type="ARBA" id="ARBA00023136"/>
    </source>
</evidence>